<keyword evidence="5" id="KW-1185">Reference proteome</keyword>
<feature type="transmembrane region" description="Helical" evidence="2">
    <location>
        <begin position="98"/>
        <end position="118"/>
    </location>
</feature>
<evidence type="ECO:0000256" key="1">
    <source>
        <dbReference type="SAM" id="MobiDB-lite"/>
    </source>
</evidence>
<sequence length="264" mass="28066">MSHVSTAELAIYAILILPTLYILIKHGPPGYLGWFYVIIFFSLRIIGGAMSLNGSSSASIVANIGLSPLLLAAAGILHEARVCRNRELDPKIEWIKVVLYHIHVTGGVALLAVGASHLQGDNPAPSDMTLVKVGLAILTVAWVILAGWAGISLRPLATLNGPNPQRAGAILLYSVLFSVIFIGIRVIYSLVAMTSGHASINPNTASLAIQVLLQFLPELIAALSFIAAGAYTRNVRHAANAEAGRGQRAHDSELKGWKRTSNVV</sequence>
<proteinExistence type="predicted"/>
<organism evidence="4 5">
    <name type="scientific">Cylindrodendrum hubeiense</name>
    <dbReference type="NCBI Taxonomy" id="595255"/>
    <lineage>
        <taxon>Eukaryota</taxon>
        <taxon>Fungi</taxon>
        <taxon>Dikarya</taxon>
        <taxon>Ascomycota</taxon>
        <taxon>Pezizomycotina</taxon>
        <taxon>Sordariomycetes</taxon>
        <taxon>Hypocreomycetidae</taxon>
        <taxon>Hypocreales</taxon>
        <taxon>Nectriaceae</taxon>
        <taxon>Cylindrodendrum</taxon>
    </lineage>
</organism>
<feature type="domain" description="DUF7702" evidence="3">
    <location>
        <begin position="3"/>
        <end position="233"/>
    </location>
</feature>
<feature type="transmembrane region" description="Helical" evidence="2">
    <location>
        <begin position="170"/>
        <end position="191"/>
    </location>
</feature>
<accession>A0A9P5HGU5</accession>
<dbReference type="InterPro" id="IPR056119">
    <property type="entry name" value="DUF7702"/>
</dbReference>
<evidence type="ECO:0000256" key="2">
    <source>
        <dbReference type="SAM" id="Phobius"/>
    </source>
</evidence>
<protein>
    <recommendedName>
        <fullName evidence="3">DUF7702 domain-containing protein</fullName>
    </recommendedName>
</protein>
<dbReference type="Proteomes" id="UP000722485">
    <property type="component" value="Unassembled WGS sequence"/>
</dbReference>
<feature type="transmembrane region" description="Helical" evidence="2">
    <location>
        <begin position="31"/>
        <end position="52"/>
    </location>
</feature>
<dbReference type="PANTHER" id="PTHR42109:SF3">
    <property type="entry name" value="INTEGRAL MEMBRANE PROTEIN (AFU_ORTHOLOGUE AFUA_5G00100)"/>
    <property type="match status" value="1"/>
</dbReference>
<evidence type="ECO:0000313" key="5">
    <source>
        <dbReference type="Proteomes" id="UP000722485"/>
    </source>
</evidence>
<evidence type="ECO:0000313" key="4">
    <source>
        <dbReference type="EMBL" id="KAF7552223.1"/>
    </source>
</evidence>
<keyword evidence="2" id="KW-0812">Transmembrane</keyword>
<evidence type="ECO:0000259" key="3">
    <source>
        <dbReference type="Pfam" id="PF24800"/>
    </source>
</evidence>
<feature type="transmembrane region" description="Helical" evidence="2">
    <location>
        <begin position="58"/>
        <end position="77"/>
    </location>
</feature>
<feature type="transmembrane region" description="Helical" evidence="2">
    <location>
        <begin position="211"/>
        <end position="231"/>
    </location>
</feature>
<dbReference type="EMBL" id="JAANBB010000064">
    <property type="protein sequence ID" value="KAF7552223.1"/>
    <property type="molecule type" value="Genomic_DNA"/>
</dbReference>
<comment type="caution">
    <text evidence="4">The sequence shown here is derived from an EMBL/GenBank/DDBJ whole genome shotgun (WGS) entry which is preliminary data.</text>
</comment>
<gene>
    <name evidence="4" type="ORF">G7Z17_g4480</name>
</gene>
<dbReference type="OrthoDB" id="2560628at2759"/>
<keyword evidence="2" id="KW-1133">Transmembrane helix</keyword>
<reference evidence="4" key="1">
    <citation type="submission" date="2020-03" db="EMBL/GenBank/DDBJ databases">
        <title>Draft Genome Sequence of Cylindrodendrum hubeiense.</title>
        <authorList>
            <person name="Buettner E."/>
            <person name="Kellner H."/>
        </authorList>
    </citation>
    <scope>NUCLEOTIDE SEQUENCE</scope>
    <source>
        <strain evidence="4">IHI 201604</strain>
    </source>
</reference>
<dbReference type="Pfam" id="PF24800">
    <property type="entry name" value="DUF7702"/>
    <property type="match status" value="1"/>
</dbReference>
<name>A0A9P5HGU5_9HYPO</name>
<dbReference type="AlphaFoldDB" id="A0A9P5HGU5"/>
<dbReference type="PANTHER" id="PTHR42109">
    <property type="entry name" value="UNPLACED GENOMIC SCAFFOLD UM_SCAF_CONTIG_1.265, WHOLE GENOME SHOTGUN SEQUENCE"/>
    <property type="match status" value="1"/>
</dbReference>
<feature type="transmembrane region" description="Helical" evidence="2">
    <location>
        <begin position="6"/>
        <end position="24"/>
    </location>
</feature>
<feature type="transmembrane region" description="Helical" evidence="2">
    <location>
        <begin position="130"/>
        <end position="149"/>
    </location>
</feature>
<feature type="region of interest" description="Disordered" evidence="1">
    <location>
        <begin position="242"/>
        <end position="264"/>
    </location>
</feature>
<keyword evidence="2" id="KW-0472">Membrane</keyword>